<dbReference type="EMBL" id="SDPL01000009">
    <property type="protein sequence ID" value="RXZ51672.1"/>
    <property type="molecule type" value="Genomic_DNA"/>
</dbReference>
<dbReference type="Pfam" id="PF13242">
    <property type="entry name" value="Hydrolase_like"/>
    <property type="match status" value="1"/>
</dbReference>
<organism evidence="1 2">
    <name type="scientific">Agromyces binzhouensis</name>
    <dbReference type="NCBI Taxonomy" id="1817495"/>
    <lineage>
        <taxon>Bacteria</taxon>
        <taxon>Bacillati</taxon>
        <taxon>Actinomycetota</taxon>
        <taxon>Actinomycetes</taxon>
        <taxon>Micrococcales</taxon>
        <taxon>Microbacteriaceae</taxon>
        <taxon>Agromyces</taxon>
    </lineage>
</organism>
<name>A0A4Q2JTX1_9MICO</name>
<dbReference type="Proteomes" id="UP000292881">
    <property type="component" value="Unassembled WGS sequence"/>
</dbReference>
<keyword evidence="2" id="KW-1185">Reference proteome</keyword>
<dbReference type="InterPro" id="IPR036412">
    <property type="entry name" value="HAD-like_sf"/>
</dbReference>
<dbReference type="PANTHER" id="PTHR19288:SF46">
    <property type="entry name" value="HALOACID DEHALOGENASE-LIKE HYDROLASE DOMAIN-CONTAINING PROTEIN 2"/>
    <property type="match status" value="1"/>
</dbReference>
<dbReference type="SUPFAM" id="SSF56784">
    <property type="entry name" value="HAD-like"/>
    <property type="match status" value="1"/>
</dbReference>
<protein>
    <submittedName>
        <fullName evidence="1">HAD-IIA family hydrolase</fullName>
    </submittedName>
</protein>
<proteinExistence type="predicted"/>
<dbReference type="GO" id="GO:0016791">
    <property type="term" value="F:phosphatase activity"/>
    <property type="evidence" value="ECO:0007669"/>
    <property type="project" value="TreeGrafter"/>
</dbReference>
<evidence type="ECO:0000313" key="1">
    <source>
        <dbReference type="EMBL" id="RXZ51672.1"/>
    </source>
</evidence>
<keyword evidence="1" id="KW-0378">Hydrolase</keyword>
<dbReference type="InterPro" id="IPR023214">
    <property type="entry name" value="HAD_sf"/>
</dbReference>
<dbReference type="NCBIfam" id="TIGR01460">
    <property type="entry name" value="HAD-SF-IIA"/>
    <property type="match status" value="1"/>
</dbReference>
<reference evidence="1 2" key="1">
    <citation type="submission" date="2019-01" db="EMBL/GenBank/DDBJ databases">
        <authorList>
            <person name="Li J."/>
        </authorList>
    </citation>
    <scope>NUCLEOTIDE SEQUENCE [LARGE SCALE GENOMIC DNA]</scope>
    <source>
        <strain evidence="1 2">CGMCC 4.7180</strain>
    </source>
</reference>
<dbReference type="GO" id="GO:0005737">
    <property type="term" value="C:cytoplasm"/>
    <property type="evidence" value="ECO:0007669"/>
    <property type="project" value="TreeGrafter"/>
</dbReference>
<accession>A0A4Q2JTX1</accession>
<sequence length="288" mass="31181">MTTLVDRDLEARLTAPVRRYSAYLFDLDGTVYLGDQLLPGAAELITALRAARARIVFLSNNPTRDPEMYLAKLRGLGLQVELGDIVNTVVSTVAWLTANHPDATVFPIAEPPLVRALEAAGIRISDDPAEIDIVIASYDREFDYRKLQVAFDAIWHHRRAFLITTNPDRYCPFPGGHGEPDAAAIVAAIEAATGVTCRVNAGKPDRVMIDALGIDLADAVMVGDRLATDVRMAVNAGIDSALVLTGDSGIDDVRDTPVEFRPTYILDRIDRLVPPAGTPGPDPTDPRS</sequence>
<evidence type="ECO:0000313" key="2">
    <source>
        <dbReference type="Proteomes" id="UP000292881"/>
    </source>
</evidence>
<dbReference type="Pfam" id="PF13344">
    <property type="entry name" value="Hydrolase_6"/>
    <property type="match status" value="1"/>
</dbReference>
<dbReference type="Gene3D" id="3.40.50.1000">
    <property type="entry name" value="HAD superfamily/HAD-like"/>
    <property type="match status" value="2"/>
</dbReference>
<dbReference type="RefSeq" id="WP_129233121.1">
    <property type="nucleotide sequence ID" value="NZ_SDPL01000009.1"/>
</dbReference>
<dbReference type="InterPro" id="IPR006357">
    <property type="entry name" value="HAD-SF_hydro_IIA"/>
</dbReference>
<dbReference type="OrthoDB" id="3400930at2"/>
<dbReference type="PANTHER" id="PTHR19288">
    <property type="entry name" value="4-NITROPHENYLPHOSPHATASE-RELATED"/>
    <property type="match status" value="1"/>
</dbReference>
<comment type="caution">
    <text evidence="1">The sequence shown here is derived from an EMBL/GenBank/DDBJ whole genome shotgun (WGS) entry which is preliminary data.</text>
</comment>
<gene>
    <name evidence="1" type="ORF">ESO86_01450</name>
</gene>
<dbReference type="AlphaFoldDB" id="A0A4Q2JTX1"/>